<name>A0AAD1UH78_EUPCR</name>
<evidence type="ECO:0000313" key="2">
    <source>
        <dbReference type="EMBL" id="CAI2367891.1"/>
    </source>
</evidence>
<feature type="region of interest" description="Disordered" evidence="1">
    <location>
        <begin position="1"/>
        <end position="35"/>
    </location>
</feature>
<comment type="caution">
    <text evidence="2">The sequence shown here is derived from an EMBL/GenBank/DDBJ whole genome shotgun (WGS) entry which is preliminary data.</text>
</comment>
<sequence length="460" mass="52055">MNSQLSSNNTSARERAATFGGQQEENFAQNPADGGTASQNFEAYLSKYEYLRLNYENEGISQSSLLLLRRLSKSFHDNDPSLSNLPILKEMVNVCKKLMLNDFEILIWAIYLKETVLNRNDVIDYLSTSAMFVKKDLNENDVFKIFETFFAHNHYDAYAKYASSSKPQVTLTLKRINYYNMTLLAPFDDGRDKEVQDFNYEVDALEDEHVRREVHTTKVVVDDKNNDDNKGGQQDGSYTETSGKGNKRVRKARTKAQDIVKVTPQPIQQVTTQSPQNIPKNFIKEKREAKKSFDFLNEDDKSDQANESPFASIPKFPSLMSKMRELPTTNTPVAEKKGQLLFSEIGASVKKPDEKSADSLYPFGNNSTNAAPTITAPFNNRPKPSIESLGGGYGAFDHIDDQIGFASREFMQDKSQEFKSYMNSSFKTNFNPFASGEFGRSMEPNDVSNGLHHPAPKYHK</sequence>
<feature type="compositionally biased region" description="Basic residues" evidence="1">
    <location>
        <begin position="245"/>
        <end position="254"/>
    </location>
</feature>
<feature type="compositionally biased region" description="Polar residues" evidence="1">
    <location>
        <begin position="1"/>
        <end position="11"/>
    </location>
</feature>
<feature type="region of interest" description="Disordered" evidence="1">
    <location>
        <begin position="437"/>
        <end position="460"/>
    </location>
</feature>
<dbReference type="Proteomes" id="UP001295684">
    <property type="component" value="Unassembled WGS sequence"/>
</dbReference>
<evidence type="ECO:0000256" key="1">
    <source>
        <dbReference type="SAM" id="MobiDB-lite"/>
    </source>
</evidence>
<keyword evidence="3" id="KW-1185">Reference proteome</keyword>
<protein>
    <submittedName>
        <fullName evidence="2">Uncharacterized protein</fullName>
    </submittedName>
</protein>
<feature type="region of interest" description="Disordered" evidence="1">
    <location>
        <begin position="216"/>
        <end position="254"/>
    </location>
</feature>
<organism evidence="2 3">
    <name type="scientific">Euplotes crassus</name>
    <dbReference type="NCBI Taxonomy" id="5936"/>
    <lineage>
        <taxon>Eukaryota</taxon>
        <taxon>Sar</taxon>
        <taxon>Alveolata</taxon>
        <taxon>Ciliophora</taxon>
        <taxon>Intramacronucleata</taxon>
        <taxon>Spirotrichea</taxon>
        <taxon>Hypotrichia</taxon>
        <taxon>Euplotida</taxon>
        <taxon>Euplotidae</taxon>
        <taxon>Moneuplotes</taxon>
    </lineage>
</organism>
<accession>A0AAD1UH78</accession>
<proteinExistence type="predicted"/>
<dbReference type="AlphaFoldDB" id="A0AAD1UH78"/>
<feature type="compositionally biased region" description="Basic and acidic residues" evidence="1">
    <location>
        <begin position="216"/>
        <end position="230"/>
    </location>
</feature>
<evidence type="ECO:0000313" key="3">
    <source>
        <dbReference type="Proteomes" id="UP001295684"/>
    </source>
</evidence>
<reference evidence="2" key="1">
    <citation type="submission" date="2023-07" db="EMBL/GenBank/DDBJ databases">
        <authorList>
            <consortium name="AG Swart"/>
            <person name="Singh M."/>
            <person name="Singh A."/>
            <person name="Seah K."/>
            <person name="Emmerich C."/>
        </authorList>
    </citation>
    <scope>NUCLEOTIDE SEQUENCE</scope>
    <source>
        <strain evidence="2">DP1</strain>
    </source>
</reference>
<dbReference type="EMBL" id="CAMPGE010009016">
    <property type="protein sequence ID" value="CAI2367891.1"/>
    <property type="molecule type" value="Genomic_DNA"/>
</dbReference>
<gene>
    <name evidence="2" type="ORF">ECRASSUSDP1_LOCUS9179</name>
</gene>
<feature type="compositionally biased region" description="Polar residues" evidence="1">
    <location>
        <begin position="20"/>
        <end position="29"/>
    </location>
</feature>